<dbReference type="Pfam" id="PF14724">
    <property type="entry name" value="mit_SMPDase"/>
    <property type="match status" value="2"/>
</dbReference>
<evidence type="ECO:0000256" key="5">
    <source>
        <dbReference type="SAM" id="Phobius"/>
    </source>
</evidence>
<reference evidence="6 7" key="1">
    <citation type="submission" date="2021-04" db="EMBL/GenBank/DDBJ databases">
        <authorList>
            <person name="Bliznina A."/>
        </authorList>
    </citation>
    <scope>NUCLEOTIDE SEQUENCE [LARGE SCALE GENOMIC DNA]</scope>
</reference>
<protein>
    <submittedName>
        <fullName evidence="6">Oidioi.mRNA.OKI2018_I69.chr1.g3206.t1.cds</fullName>
    </submittedName>
</protein>
<evidence type="ECO:0000256" key="2">
    <source>
        <dbReference type="ARBA" id="ARBA00022692"/>
    </source>
</evidence>
<dbReference type="InterPro" id="IPR024129">
    <property type="entry name" value="Sphingomy_SMPD4"/>
</dbReference>
<dbReference type="PANTHER" id="PTHR12988:SF6">
    <property type="entry name" value="SPHINGOMYELIN PHOSPHODIESTERASE 4"/>
    <property type="match status" value="1"/>
</dbReference>
<proteinExistence type="predicted"/>
<feature type="transmembrane region" description="Helical" evidence="5">
    <location>
        <begin position="622"/>
        <end position="641"/>
    </location>
</feature>
<accession>A0ABN7SXC3</accession>
<evidence type="ECO:0000256" key="4">
    <source>
        <dbReference type="ARBA" id="ARBA00023136"/>
    </source>
</evidence>
<comment type="subcellular location">
    <subcellularLocation>
        <location evidence="1">Membrane</location>
        <topology evidence="1">Single-pass membrane protein</topology>
    </subcellularLocation>
</comment>
<keyword evidence="2 5" id="KW-0812">Transmembrane</keyword>
<keyword evidence="4 5" id="KW-0472">Membrane</keyword>
<evidence type="ECO:0000256" key="1">
    <source>
        <dbReference type="ARBA" id="ARBA00004167"/>
    </source>
</evidence>
<dbReference type="Proteomes" id="UP001158576">
    <property type="component" value="Chromosome 1"/>
</dbReference>
<sequence>MSLKEKLQKAEKAKELIERLEETSAILDKYSYKGIHNEYAELIEKLFSTEKFGLFDITSKKEKEFAAIMKFMRPNGSLFENINKLQSDPFLRYSLPKKFLCKNRTKEVEGNEISVTAFEYFFYRFAAFIVDNLIVHKITTKKHSNVTFDSYTPDDHVIHHLFASYLEYFIPVDGILPIEKQSLIGAPTLPSPRTPHRTSSVLKRPLASSSTSLIERPHPGQTWRSETFILIMSEKLLDVQDKICPNQDQIRALRTMIKHIHSCGGSLLKNNSSNEISFTDFAKQNEKPTVQAKISNEILTHYMEPSLPRIFRICFELWPLDNTFRIVYEAWLSYIQPWRYKSESKRLDPETCEEWAPFVKRNIDCYTKNLNDAYRRFLRLDIKRSTNARGLHRIAWIFAQESLLQMINETKEHETSFASRRLNQETELEENDRLAQELIRTIHVANRDMMDKLMTGNKQNWMEATFFGPEGVTQEHRQIERIVDTLQISAINLAKTHGMSHELEALSAQRQVKNQSIPDHIKLPGFNATLTDLGRQQVMTGKYQLDIAHWSDPDFEDPVRMDEFYPLVSPLVKLSHLSSQSEKWDTIQEKLPGFLMPVFFFIFSHFDPISEAYVHPRLKMRLLARMSVLIWLSITLAFALLTGWWQFAFKTYFTFLVIIMLANFVTFRRHIARFVAN</sequence>
<evidence type="ECO:0000313" key="6">
    <source>
        <dbReference type="EMBL" id="CAG5107209.1"/>
    </source>
</evidence>
<feature type="transmembrane region" description="Helical" evidence="5">
    <location>
        <begin position="647"/>
        <end position="667"/>
    </location>
</feature>
<gene>
    <name evidence="6" type="ORF">OKIOD_LOCUS11971</name>
</gene>
<evidence type="ECO:0000313" key="7">
    <source>
        <dbReference type="Proteomes" id="UP001158576"/>
    </source>
</evidence>
<keyword evidence="3 5" id="KW-1133">Transmembrane helix</keyword>
<keyword evidence="7" id="KW-1185">Reference proteome</keyword>
<feature type="transmembrane region" description="Helical" evidence="5">
    <location>
        <begin position="591"/>
        <end position="610"/>
    </location>
</feature>
<evidence type="ECO:0000256" key="3">
    <source>
        <dbReference type="ARBA" id="ARBA00022989"/>
    </source>
</evidence>
<organism evidence="6 7">
    <name type="scientific">Oikopleura dioica</name>
    <name type="common">Tunicate</name>
    <dbReference type="NCBI Taxonomy" id="34765"/>
    <lineage>
        <taxon>Eukaryota</taxon>
        <taxon>Metazoa</taxon>
        <taxon>Chordata</taxon>
        <taxon>Tunicata</taxon>
        <taxon>Appendicularia</taxon>
        <taxon>Copelata</taxon>
        <taxon>Oikopleuridae</taxon>
        <taxon>Oikopleura</taxon>
    </lineage>
</organism>
<name>A0ABN7SXC3_OIKDI</name>
<dbReference type="PANTHER" id="PTHR12988">
    <property type="entry name" value="SPHINGOMYELIN PHOSPHODIESTERASE 4"/>
    <property type="match status" value="1"/>
</dbReference>
<dbReference type="EMBL" id="OU015566">
    <property type="protein sequence ID" value="CAG5107209.1"/>
    <property type="molecule type" value="Genomic_DNA"/>
</dbReference>